<keyword evidence="2" id="KW-1185">Reference proteome</keyword>
<proteinExistence type="predicted"/>
<sequence length="41" mass="4584">AGLVTHIRRTYYSDDGRPVETADIVVPAAHCEIVYEIPISR</sequence>
<evidence type="ECO:0000313" key="1">
    <source>
        <dbReference type="EMBL" id="MFG6297845.1"/>
    </source>
</evidence>
<dbReference type="EMBL" id="JBIENY010000299">
    <property type="protein sequence ID" value="MFG6297845.1"/>
    <property type="molecule type" value="Genomic_DNA"/>
</dbReference>
<protein>
    <submittedName>
        <fullName evidence="1">GntR family transcriptional regulator</fullName>
    </submittedName>
</protein>
<gene>
    <name evidence="1" type="ORF">ACGU38_21060</name>
</gene>
<dbReference type="Proteomes" id="UP001605990">
    <property type="component" value="Unassembled WGS sequence"/>
</dbReference>
<accession>A0ABW7E822</accession>
<comment type="caution">
    <text evidence="1">The sequence shown here is derived from an EMBL/GenBank/DDBJ whole genome shotgun (WGS) entry which is preliminary data.</text>
</comment>
<evidence type="ECO:0000313" key="2">
    <source>
        <dbReference type="Proteomes" id="UP001605990"/>
    </source>
</evidence>
<organism evidence="1 2">
    <name type="scientific">Streptomyces rochei</name>
    <name type="common">Streptomyces parvullus</name>
    <dbReference type="NCBI Taxonomy" id="1928"/>
    <lineage>
        <taxon>Bacteria</taxon>
        <taxon>Bacillati</taxon>
        <taxon>Actinomycetota</taxon>
        <taxon>Actinomycetes</taxon>
        <taxon>Kitasatosporales</taxon>
        <taxon>Streptomycetaceae</taxon>
        <taxon>Streptomyces</taxon>
        <taxon>Streptomyces rochei group</taxon>
    </lineage>
</organism>
<dbReference type="InterPro" id="IPR028978">
    <property type="entry name" value="Chorismate_lyase_/UTRA_dom_sf"/>
</dbReference>
<dbReference type="Gene3D" id="3.40.1410.10">
    <property type="entry name" value="Chorismate lyase-like"/>
    <property type="match status" value="1"/>
</dbReference>
<feature type="non-terminal residue" evidence="1">
    <location>
        <position position="1"/>
    </location>
</feature>
<reference evidence="1 2" key="1">
    <citation type="submission" date="2024-10" db="EMBL/GenBank/DDBJ databases">
        <title>Draft genome assembly of a novel steroid transforming actinomycete isolated from African clawed frog Xenopus laevis.</title>
        <authorList>
            <person name="Bragin E."/>
            <person name="Kollerov V."/>
            <person name="Donova M.V."/>
        </authorList>
    </citation>
    <scope>NUCLEOTIDE SEQUENCE [LARGE SCALE GENOMIC DNA]</scope>
    <source>
        <strain evidence="1 2">MTOC-St3</strain>
    </source>
</reference>
<dbReference type="SUPFAM" id="SSF64288">
    <property type="entry name" value="Chorismate lyase-like"/>
    <property type="match status" value="1"/>
</dbReference>
<name>A0ABW7E822_STRRO</name>